<sequence length="275" mass="29038">MRIETTADATAFRAAAGPLLAEDPLRHTVIGTAAAAGAAPGRPGPLFLTVRADDGTVVGVAMHTPGYHAYLGAMPPAAIGPVAEAVLAAVPDNDGVEGAAEDALAFARHWVGVRGGGYRLERRLRLYRLGAPRRPVGVPGAPRRAGPADVALCAEWLAAFRTEVGMSGPLPDRAELAARIGSGRWWLWEHDGERVALVAHQAPTDGWSRIAPVYTPPHARGHGYAAALTAHVSVLLAERGSGVCLFTDLDDPVPNRIYPRVGYLPVRDFATYVFD</sequence>
<dbReference type="InterPro" id="IPR000182">
    <property type="entry name" value="GNAT_dom"/>
</dbReference>
<evidence type="ECO:0000259" key="1">
    <source>
        <dbReference type="PROSITE" id="PS51186"/>
    </source>
</evidence>
<dbReference type="Pfam" id="PF00583">
    <property type="entry name" value="Acetyltransf_1"/>
    <property type="match status" value="1"/>
</dbReference>
<dbReference type="KEGG" id="nfr:ERS450000_05256"/>
<keyword evidence="2" id="KW-0614">Plasmid</keyword>
<dbReference type="GO" id="GO:0016747">
    <property type="term" value="F:acyltransferase activity, transferring groups other than amino-acyl groups"/>
    <property type="evidence" value="ECO:0007669"/>
    <property type="project" value="InterPro"/>
</dbReference>
<dbReference type="SUPFAM" id="SSF55729">
    <property type="entry name" value="Acyl-CoA N-acyltransferases (Nat)"/>
    <property type="match status" value="1"/>
</dbReference>
<dbReference type="RefSeq" id="WP_060594549.1">
    <property type="nucleotide sequence ID" value="NZ_CP031418.1"/>
</dbReference>
<evidence type="ECO:0000313" key="2">
    <source>
        <dbReference type="EMBL" id="CRY82982.1"/>
    </source>
</evidence>
<protein>
    <submittedName>
        <fullName evidence="2">Predicted acetyltransferase</fullName>
    </submittedName>
</protein>
<evidence type="ECO:0000313" key="3">
    <source>
        <dbReference type="Proteomes" id="UP000057820"/>
    </source>
</evidence>
<accession>A0A0H5P5Q1</accession>
<dbReference type="Gene3D" id="3.40.630.30">
    <property type="match status" value="1"/>
</dbReference>
<dbReference type="AlphaFoldDB" id="A0A0H5P5Q1"/>
<dbReference type="CDD" id="cd04301">
    <property type="entry name" value="NAT_SF"/>
    <property type="match status" value="1"/>
</dbReference>
<dbReference type="PROSITE" id="PS51186">
    <property type="entry name" value="GNAT"/>
    <property type="match status" value="1"/>
</dbReference>
<keyword evidence="2" id="KW-0808">Transferase</keyword>
<proteinExistence type="predicted"/>
<name>A0A0H5P5Q1_NOCFR</name>
<reference evidence="3" key="1">
    <citation type="submission" date="2015-03" db="EMBL/GenBank/DDBJ databases">
        <authorList>
            <consortium name="Pathogen Informatics"/>
        </authorList>
    </citation>
    <scope>NUCLEOTIDE SEQUENCE [LARGE SCALE GENOMIC DNA]</scope>
    <source>
        <strain evidence="3">NCTC11134</strain>
        <plasmid evidence="3">2</plasmid>
    </source>
</reference>
<dbReference type="Proteomes" id="UP000057820">
    <property type="component" value="Plasmid 2"/>
</dbReference>
<gene>
    <name evidence="2" type="ORF">ERS450000_05256</name>
</gene>
<dbReference type="InterPro" id="IPR016181">
    <property type="entry name" value="Acyl_CoA_acyltransferase"/>
</dbReference>
<geneLocation type="plasmid" evidence="2">
    <name>2</name>
</geneLocation>
<dbReference type="EMBL" id="LN868939">
    <property type="protein sequence ID" value="CRY82982.1"/>
    <property type="molecule type" value="Genomic_DNA"/>
</dbReference>
<feature type="domain" description="N-acetyltransferase" evidence="1">
    <location>
        <begin position="140"/>
        <end position="275"/>
    </location>
</feature>
<organism evidence="2 3">
    <name type="scientific">Nocardia farcinica</name>
    <dbReference type="NCBI Taxonomy" id="37329"/>
    <lineage>
        <taxon>Bacteria</taxon>
        <taxon>Bacillati</taxon>
        <taxon>Actinomycetota</taxon>
        <taxon>Actinomycetes</taxon>
        <taxon>Mycobacteriales</taxon>
        <taxon>Nocardiaceae</taxon>
        <taxon>Nocardia</taxon>
    </lineage>
</organism>